<keyword evidence="4" id="KW-0804">Transcription</keyword>
<keyword evidence="3" id="KW-0238">DNA-binding</keyword>
<dbReference type="InterPro" id="IPR036388">
    <property type="entry name" value="WH-like_DNA-bd_sf"/>
</dbReference>
<protein>
    <submittedName>
        <fullName evidence="6">Transcriptional regulator LysR</fullName>
    </submittedName>
</protein>
<accession>A0A0D6PZ97</accession>
<dbReference type="Gene3D" id="1.10.10.10">
    <property type="entry name" value="Winged helix-like DNA-binding domain superfamily/Winged helix DNA-binding domain"/>
    <property type="match status" value="1"/>
</dbReference>
<dbReference type="Proteomes" id="UP000032675">
    <property type="component" value="Unassembled WGS sequence"/>
</dbReference>
<organism evidence="6 7">
    <name type="scientific">Komagataeibacter europaeus NBRC 3261</name>
    <dbReference type="NCBI Taxonomy" id="1234669"/>
    <lineage>
        <taxon>Bacteria</taxon>
        <taxon>Pseudomonadati</taxon>
        <taxon>Pseudomonadota</taxon>
        <taxon>Alphaproteobacteria</taxon>
        <taxon>Acetobacterales</taxon>
        <taxon>Acetobacteraceae</taxon>
        <taxon>Komagataeibacter</taxon>
    </lineage>
</organism>
<evidence type="ECO:0000259" key="5">
    <source>
        <dbReference type="PROSITE" id="PS50931"/>
    </source>
</evidence>
<keyword evidence="2" id="KW-0805">Transcription regulation</keyword>
<dbReference type="AlphaFoldDB" id="A0A0D6PZ97"/>
<sequence length="312" mass="33976">MSLKALQLFLIVAQAASLRQAAQRLNMTPTALRRQIDSLEYYFGSELIDRNAGGISLTEAGQLLLGQAARILNDIAVTRTQIDDLKQLKRGTVRIQAGGAIVAELLVPTICTVHEQYPNLRFHVFESRASGLVEALTDGGIDLVVSLFTPETAQSFVSHSIQLRHSVIVSTDHPLACRPHVTINELACHALAIPDESFGVRRELNRAARARGITLDPAFVTGSLVMQKEVAMRGMAALVLPPECCRREIQDGLLCAIPIQPANAISARLDLCSLPQRRKSFACQALFDALAQQMRIGFAAGALERVHEVSRA</sequence>
<reference evidence="6 7" key="1">
    <citation type="submission" date="2012-11" db="EMBL/GenBank/DDBJ databases">
        <title>Whole genome sequence of Gluconacetobacter europaeus NBRC3261.</title>
        <authorList>
            <person name="Azuma Y."/>
            <person name="Higashiura N."/>
            <person name="Hirakawa H."/>
            <person name="Matsushita K."/>
        </authorList>
    </citation>
    <scope>NUCLEOTIDE SEQUENCE [LARGE SCALE GENOMIC DNA]</scope>
    <source>
        <strain evidence="6 7">NBRC 3261</strain>
    </source>
</reference>
<evidence type="ECO:0000256" key="4">
    <source>
        <dbReference type="ARBA" id="ARBA00023163"/>
    </source>
</evidence>
<dbReference type="EMBL" id="BANI01000080">
    <property type="protein sequence ID" value="GAN96647.1"/>
    <property type="molecule type" value="Genomic_DNA"/>
</dbReference>
<feature type="domain" description="HTH lysR-type" evidence="5">
    <location>
        <begin position="1"/>
        <end position="58"/>
    </location>
</feature>
<dbReference type="InterPro" id="IPR050950">
    <property type="entry name" value="HTH-type_LysR_regulators"/>
</dbReference>
<evidence type="ECO:0000313" key="6">
    <source>
        <dbReference type="EMBL" id="GAN96647.1"/>
    </source>
</evidence>
<evidence type="ECO:0000256" key="3">
    <source>
        <dbReference type="ARBA" id="ARBA00023125"/>
    </source>
</evidence>
<proteinExistence type="inferred from homology"/>
<comment type="similarity">
    <text evidence="1">Belongs to the LysR transcriptional regulatory family.</text>
</comment>
<dbReference type="PROSITE" id="PS50931">
    <property type="entry name" value="HTH_LYSR"/>
    <property type="match status" value="1"/>
</dbReference>
<evidence type="ECO:0000256" key="2">
    <source>
        <dbReference type="ARBA" id="ARBA00023015"/>
    </source>
</evidence>
<comment type="caution">
    <text evidence="6">The sequence shown here is derived from an EMBL/GenBank/DDBJ whole genome shotgun (WGS) entry which is preliminary data.</text>
</comment>
<dbReference type="Gene3D" id="3.40.190.290">
    <property type="match status" value="1"/>
</dbReference>
<dbReference type="SUPFAM" id="SSF53850">
    <property type="entry name" value="Periplasmic binding protein-like II"/>
    <property type="match status" value="1"/>
</dbReference>
<name>A0A0D6PZ97_KOMEU</name>
<dbReference type="GO" id="GO:0003677">
    <property type="term" value="F:DNA binding"/>
    <property type="evidence" value="ECO:0007669"/>
    <property type="project" value="UniProtKB-KW"/>
</dbReference>
<dbReference type="PANTHER" id="PTHR30419">
    <property type="entry name" value="HTH-TYPE TRANSCRIPTIONAL REGULATOR YBHD"/>
    <property type="match status" value="1"/>
</dbReference>
<evidence type="ECO:0000256" key="1">
    <source>
        <dbReference type="ARBA" id="ARBA00009437"/>
    </source>
</evidence>
<gene>
    <name evidence="6" type="ORF">Geu3261_0087_017</name>
</gene>
<dbReference type="Pfam" id="PF00126">
    <property type="entry name" value="HTH_1"/>
    <property type="match status" value="1"/>
</dbReference>
<dbReference type="InterPro" id="IPR000847">
    <property type="entry name" value="LysR_HTH_N"/>
</dbReference>
<dbReference type="GO" id="GO:0003700">
    <property type="term" value="F:DNA-binding transcription factor activity"/>
    <property type="evidence" value="ECO:0007669"/>
    <property type="project" value="InterPro"/>
</dbReference>
<dbReference type="GO" id="GO:0005829">
    <property type="term" value="C:cytosol"/>
    <property type="evidence" value="ECO:0007669"/>
    <property type="project" value="TreeGrafter"/>
</dbReference>
<dbReference type="Pfam" id="PF03466">
    <property type="entry name" value="LysR_substrate"/>
    <property type="match status" value="1"/>
</dbReference>
<dbReference type="SUPFAM" id="SSF46785">
    <property type="entry name" value="Winged helix' DNA-binding domain"/>
    <property type="match status" value="1"/>
</dbReference>
<dbReference type="PANTHER" id="PTHR30419:SF8">
    <property type="entry name" value="NITROGEN ASSIMILATION TRANSCRIPTIONAL ACTIVATOR-RELATED"/>
    <property type="match status" value="1"/>
</dbReference>
<dbReference type="InterPro" id="IPR036390">
    <property type="entry name" value="WH_DNA-bd_sf"/>
</dbReference>
<evidence type="ECO:0000313" key="7">
    <source>
        <dbReference type="Proteomes" id="UP000032675"/>
    </source>
</evidence>
<dbReference type="RefSeq" id="WP_010507440.1">
    <property type="nucleotide sequence ID" value="NZ_BANI01000080.1"/>
</dbReference>
<dbReference type="InterPro" id="IPR005119">
    <property type="entry name" value="LysR_subst-bd"/>
</dbReference>